<gene>
    <name evidence="1" type="ORF">K491DRAFT_208701</name>
</gene>
<name>A0A6A6SNM9_9PLEO</name>
<organism evidence="1 2">
    <name type="scientific">Lophiostoma macrostomum CBS 122681</name>
    <dbReference type="NCBI Taxonomy" id="1314788"/>
    <lineage>
        <taxon>Eukaryota</taxon>
        <taxon>Fungi</taxon>
        <taxon>Dikarya</taxon>
        <taxon>Ascomycota</taxon>
        <taxon>Pezizomycotina</taxon>
        <taxon>Dothideomycetes</taxon>
        <taxon>Pleosporomycetidae</taxon>
        <taxon>Pleosporales</taxon>
        <taxon>Lophiostomataceae</taxon>
        <taxon>Lophiostoma</taxon>
    </lineage>
</organism>
<evidence type="ECO:0000313" key="2">
    <source>
        <dbReference type="Proteomes" id="UP000799324"/>
    </source>
</evidence>
<proteinExistence type="predicted"/>
<protein>
    <submittedName>
        <fullName evidence="1">Uncharacterized protein</fullName>
    </submittedName>
</protein>
<dbReference type="EMBL" id="MU004498">
    <property type="protein sequence ID" value="KAF2649299.1"/>
    <property type="molecule type" value="Genomic_DNA"/>
</dbReference>
<dbReference type="Proteomes" id="UP000799324">
    <property type="component" value="Unassembled WGS sequence"/>
</dbReference>
<keyword evidence="2" id="KW-1185">Reference proteome</keyword>
<reference evidence="1" key="1">
    <citation type="journal article" date="2020" name="Stud. Mycol.">
        <title>101 Dothideomycetes genomes: a test case for predicting lifestyles and emergence of pathogens.</title>
        <authorList>
            <person name="Haridas S."/>
            <person name="Albert R."/>
            <person name="Binder M."/>
            <person name="Bloem J."/>
            <person name="Labutti K."/>
            <person name="Salamov A."/>
            <person name="Andreopoulos B."/>
            <person name="Baker S."/>
            <person name="Barry K."/>
            <person name="Bills G."/>
            <person name="Bluhm B."/>
            <person name="Cannon C."/>
            <person name="Castanera R."/>
            <person name="Culley D."/>
            <person name="Daum C."/>
            <person name="Ezra D."/>
            <person name="Gonzalez J."/>
            <person name="Henrissat B."/>
            <person name="Kuo A."/>
            <person name="Liang C."/>
            <person name="Lipzen A."/>
            <person name="Lutzoni F."/>
            <person name="Magnuson J."/>
            <person name="Mondo S."/>
            <person name="Nolan M."/>
            <person name="Ohm R."/>
            <person name="Pangilinan J."/>
            <person name="Park H.-J."/>
            <person name="Ramirez L."/>
            <person name="Alfaro M."/>
            <person name="Sun H."/>
            <person name="Tritt A."/>
            <person name="Yoshinaga Y."/>
            <person name="Zwiers L.-H."/>
            <person name="Turgeon B."/>
            <person name="Goodwin S."/>
            <person name="Spatafora J."/>
            <person name="Crous P."/>
            <person name="Grigoriev I."/>
        </authorList>
    </citation>
    <scope>NUCLEOTIDE SEQUENCE</scope>
    <source>
        <strain evidence="1">CBS 122681</strain>
    </source>
</reference>
<evidence type="ECO:0000313" key="1">
    <source>
        <dbReference type="EMBL" id="KAF2649299.1"/>
    </source>
</evidence>
<sequence>MLMRRPNGCSMPPQLPCDSDSIRFEITQTSRASFRCQQRLSIDKRYLLYLTERSLALLDLFSRSYLAGALISPASDFSLLRCRRCAEPGFRRHLFRNMSLLGLWVNTHLSPRTCNLSAEYVYPLARPLPGSRLCSCGIPQSSCCLPAGGAPLWMGNATCNEG</sequence>
<accession>A0A6A6SNM9</accession>
<dbReference type="AlphaFoldDB" id="A0A6A6SNM9"/>